<dbReference type="PROSITE" id="PS51257">
    <property type="entry name" value="PROKAR_LIPOPROTEIN"/>
    <property type="match status" value="1"/>
</dbReference>
<keyword evidence="5" id="KW-0808">Transferase</keyword>
<dbReference type="GO" id="GO:0016740">
    <property type="term" value="F:transferase activity"/>
    <property type="evidence" value="ECO:0007669"/>
    <property type="project" value="UniProtKB-KW"/>
</dbReference>
<dbReference type="GO" id="GO:0009228">
    <property type="term" value="P:thiamine biosynthetic process"/>
    <property type="evidence" value="ECO:0007669"/>
    <property type="project" value="UniProtKB-KW"/>
</dbReference>
<keyword evidence="6" id="KW-0479">Metal-binding</keyword>
<dbReference type="InterPro" id="IPR015168">
    <property type="entry name" value="SsuA/THI5"/>
</dbReference>
<reference evidence="14 15" key="1">
    <citation type="submission" date="2016-11" db="EMBL/GenBank/DDBJ databases">
        <authorList>
            <person name="Jaros S."/>
            <person name="Januszkiewicz K."/>
            <person name="Wedrychowicz H."/>
        </authorList>
    </citation>
    <scope>NUCLEOTIDE SEQUENCE [LARGE SCALE GENOMIC DNA]</scope>
    <source>
        <strain evidence="14 15">DSM 43832</strain>
    </source>
</reference>
<proteinExistence type="inferred from homology"/>
<evidence type="ECO:0000256" key="2">
    <source>
        <dbReference type="ARBA" id="ARBA00004948"/>
    </source>
</evidence>
<dbReference type="InterPro" id="IPR027939">
    <property type="entry name" value="NMT1/THI5"/>
</dbReference>
<sequence length="355" mass="37335">MRIPLPSRTVKTLIGAVLSVTALLLTACGGGASDDQPGSGTGTGTERKHLTFVTPYGFDLAVVPVLYAAASGGFEQAGLDVEVVASNGTAQTMQQVMAGNADLGQAVGIDLISAVVDNDAPLTAFGTADQTSPFHWISLASAPLKEPKDFVGKRVGVISVGGSSEASLDIMMASAGFNPSDVARQAVGESAGVVELLNQGRINAFVGSSDILEVARSQGYDIYSFPLNQYVPTPGGVYFTTTKKAKDSAEEMTAFLTAAKAAMRHTIANKDNLSEVIGKLREKYGDKMPVLANEEEARAGIVSRIEMWTAFGEDNLLKNNEQQWKDAVATLHRAGKLKSDDPPAHLFTNDLQPAS</sequence>
<keyword evidence="15" id="KW-1185">Reference proteome</keyword>
<evidence type="ECO:0000313" key="15">
    <source>
        <dbReference type="Proteomes" id="UP000184363"/>
    </source>
</evidence>
<keyword evidence="7" id="KW-0663">Pyridoxal phosphate</keyword>
<comment type="similarity">
    <text evidence="3">Belongs to the NMT1/THI5 family.</text>
</comment>
<dbReference type="AlphaFoldDB" id="A0A1M6N3P3"/>
<evidence type="ECO:0000256" key="6">
    <source>
        <dbReference type="ARBA" id="ARBA00022723"/>
    </source>
</evidence>
<evidence type="ECO:0000313" key="14">
    <source>
        <dbReference type="EMBL" id="SHJ90287.1"/>
    </source>
</evidence>
<dbReference type="Proteomes" id="UP000184363">
    <property type="component" value="Unassembled WGS sequence"/>
</dbReference>
<dbReference type="GO" id="GO:0046872">
    <property type="term" value="F:metal ion binding"/>
    <property type="evidence" value="ECO:0007669"/>
    <property type="project" value="UniProtKB-KW"/>
</dbReference>
<dbReference type="STRING" id="1848.SAMN05443637_1012"/>
<dbReference type="EMBL" id="FRAP01000001">
    <property type="protein sequence ID" value="SHJ90287.1"/>
    <property type="molecule type" value="Genomic_DNA"/>
</dbReference>
<evidence type="ECO:0000256" key="10">
    <source>
        <dbReference type="ARBA" id="ARBA00033171"/>
    </source>
</evidence>
<organism evidence="14 15">
    <name type="scientific">Pseudonocardia thermophila</name>
    <dbReference type="NCBI Taxonomy" id="1848"/>
    <lineage>
        <taxon>Bacteria</taxon>
        <taxon>Bacillati</taxon>
        <taxon>Actinomycetota</taxon>
        <taxon>Actinomycetes</taxon>
        <taxon>Pseudonocardiales</taxon>
        <taxon>Pseudonocardiaceae</taxon>
        <taxon>Pseudonocardia</taxon>
    </lineage>
</organism>
<name>A0A1M6N3P3_PSETH</name>
<evidence type="ECO:0000256" key="9">
    <source>
        <dbReference type="ARBA" id="ARBA00023004"/>
    </source>
</evidence>
<feature type="region of interest" description="Disordered" evidence="12">
    <location>
        <begin position="336"/>
        <end position="355"/>
    </location>
</feature>
<dbReference type="PANTHER" id="PTHR31528">
    <property type="entry name" value="4-AMINO-5-HYDROXYMETHYL-2-METHYLPYRIMIDINE PHOSPHATE SYNTHASE THI11-RELATED"/>
    <property type="match status" value="1"/>
</dbReference>
<evidence type="ECO:0000256" key="11">
    <source>
        <dbReference type="ARBA" id="ARBA00048179"/>
    </source>
</evidence>
<accession>A0A1M6N3P3</accession>
<evidence type="ECO:0000259" key="13">
    <source>
        <dbReference type="Pfam" id="PF09084"/>
    </source>
</evidence>
<evidence type="ECO:0000256" key="3">
    <source>
        <dbReference type="ARBA" id="ARBA00009406"/>
    </source>
</evidence>
<dbReference type="PANTHER" id="PTHR31528:SF1">
    <property type="entry name" value="4-AMINO-5-HYDROXYMETHYL-2-METHYLPYRIMIDINE PHOSPHATE SYNTHASE THI11-RELATED"/>
    <property type="match status" value="1"/>
</dbReference>
<evidence type="ECO:0000256" key="7">
    <source>
        <dbReference type="ARBA" id="ARBA00022898"/>
    </source>
</evidence>
<evidence type="ECO:0000256" key="4">
    <source>
        <dbReference type="ARBA" id="ARBA00011738"/>
    </source>
</evidence>
<feature type="domain" description="SsuA/THI5-like" evidence="13">
    <location>
        <begin position="63"/>
        <end position="269"/>
    </location>
</feature>
<comment type="subunit">
    <text evidence="4">Homodimer.</text>
</comment>
<dbReference type="Pfam" id="PF09084">
    <property type="entry name" value="NMT1"/>
    <property type="match status" value="1"/>
</dbReference>
<comment type="catalytic activity">
    <reaction evidence="11">
        <text>N(6)-(pyridoxal phosphate)-L-lysyl-[4-amino-5-hydroxymethyl-2-methylpyrimidine phosphate synthase] + L-histidyl-[4-amino-5-hydroxymethyl-2-methylpyrimidine phosphate synthase] + 2 Fe(3+) + 4 H2O = L-lysyl-[4-amino-5-hydroxymethyl-2-methylpyrimidine phosphate synthase] + (2S)-2-amino-5-hydroxy-4-oxopentanoyl-[4-amino-5-hydroxymethyl-2-methylpyrimidine phosphate synthase] + 4-amino-2-methyl-5-(phosphooxymethyl)pyrimidine + 3-oxopropanoate + 2 Fe(2+) + 2 H(+)</text>
        <dbReference type="Rhea" id="RHEA:65756"/>
        <dbReference type="Rhea" id="RHEA-COMP:16892"/>
        <dbReference type="Rhea" id="RHEA-COMP:16893"/>
        <dbReference type="Rhea" id="RHEA-COMP:16894"/>
        <dbReference type="Rhea" id="RHEA-COMP:16895"/>
        <dbReference type="ChEBI" id="CHEBI:15377"/>
        <dbReference type="ChEBI" id="CHEBI:15378"/>
        <dbReference type="ChEBI" id="CHEBI:29033"/>
        <dbReference type="ChEBI" id="CHEBI:29034"/>
        <dbReference type="ChEBI" id="CHEBI:29969"/>
        <dbReference type="ChEBI" id="CHEBI:29979"/>
        <dbReference type="ChEBI" id="CHEBI:33190"/>
        <dbReference type="ChEBI" id="CHEBI:58354"/>
        <dbReference type="ChEBI" id="CHEBI:143915"/>
        <dbReference type="ChEBI" id="CHEBI:157692"/>
    </reaction>
    <physiologicalReaction direction="left-to-right" evidence="11">
        <dbReference type="Rhea" id="RHEA:65757"/>
    </physiologicalReaction>
</comment>
<dbReference type="Gene3D" id="3.40.190.10">
    <property type="entry name" value="Periplasmic binding protein-like II"/>
    <property type="match status" value="2"/>
</dbReference>
<gene>
    <name evidence="14" type="ORF">SAMN05443637_1012</name>
</gene>
<dbReference type="SUPFAM" id="SSF53850">
    <property type="entry name" value="Periplasmic binding protein-like II"/>
    <property type="match status" value="1"/>
</dbReference>
<comment type="pathway">
    <text evidence="2">Cofactor biosynthesis; thiamine diphosphate biosynthesis.</text>
</comment>
<evidence type="ECO:0000256" key="8">
    <source>
        <dbReference type="ARBA" id="ARBA00022977"/>
    </source>
</evidence>
<evidence type="ECO:0000256" key="12">
    <source>
        <dbReference type="SAM" id="MobiDB-lite"/>
    </source>
</evidence>
<evidence type="ECO:0000256" key="5">
    <source>
        <dbReference type="ARBA" id="ARBA00022679"/>
    </source>
</evidence>
<keyword evidence="9" id="KW-0408">Iron</keyword>
<keyword evidence="8" id="KW-0784">Thiamine biosynthesis</keyword>
<protein>
    <recommendedName>
        <fullName evidence="10">Thiamine pyrimidine synthase</fullName>
    </recommendedName>
</protein>
<evidence type="ECO:0000256" key="1">
    <source>
        <dbReference type="ARBA" id="ARBA00003469"/>
    </source>
</evidence>
<comment type="function">
    <text evidence="1">Responsible for the formation of the pyrimidine heterocycle in the thiamine biosynthesis pathway. Catalyzes the formation of hydroxymethylpyrimidine phosphate (HMP-P) from histidine and pyridoxal phosphate (PLP). The protein uses PLP and the active site histidine to form HMP-P, generating an inactive enzyme. The enzyme can only undergo a single turnover, which suggests it is a suicide enzyme.</text>
</comment>